<keyword evidence="1" id="KW-0812">Transmembrane</keyword>
<name>A0A5D0QNB5_9FLAO</name>
<feature type="transmembrane region" description="Helical" evidence="1">
    <location>
        <begin position="67"/>
        <end position="90"/>
    </location>
</feature>
<keyword evidence="1" id="KW-0472">Membrane</keyword>
<evidence type="ECO:0000313" key="3">
    <source>
        <dbReference type="Proteomes" id="UP000324358"/>
    </source>
</evidence>
<evidence type="ECO:0000256" key="1">
    <source>
        <dbReference type="SAM" id="Phobius"/>
    </source>
</evidence>
<keyword evidence="3" id="KW-1185">Reference proteome</keyword>
<feature type="transmembrane region" description="Helical" evidence="1">
    <location>
        <begin position="161"/>
        <end position="179"/>
    </location>
</feature>
<protein>
    <recommendedName>
        <fullName evidence="4">M50 family metallopeptidase</fullName>
    </recommendedName>
</protein>
<gene>
    <name evidence="2" type="ORF">ES675_15740</name>
</gene>
<evidence type="ECO:0008006" key="4">
    <source>
        <dbReference type="Google" id="ProtNLM"/>
    </source>
</evidence>
<comment type="caution">
    <text evidence="2">The sequence shown here is derived from an EMBL/GenBank/DDBJ whole genome shotgun (WGS) entry which is preliminary data.</text>
</comment>
<proteinExistence type="predicted"/>
<feature type="transmembrane region" description="Helical" evidence="1">
    <location>
        <begin position="125"/>
        <end position="149"/>
    </location>
</feature>
<feature type="transmembrane region" description="Helical" evidence="1">
    <location>
        <begin position="12"/>
        <end position="31"/>
    </location>
</feature>
<dbReference type="RefSeq" id="WP_066252570.1">
    <property type="nucleotide sequence ID" value="NZ_VSKL01000008.1"/>
</dbReference>
<reference evidence="2 3" key="1">
    <citation type="submission" date="2019-08" db="EMBL/GenBank/DDBJ databases">
        <title>Genomes of Antarctic Bizionia species.</title>
        <authorList>
            <person name="Bowman J.P."/>
        </authorList>
    </citation>
    <scope>NUCLEOTIDE SEQUENCE [LARGE SCALE GENOMIC DNA]</scope>
    <source>
        <strain evidence="2 3">APA-1</strain>
    </source>
</reference>
<feature type="transmembrane region" description="Helical" evidence="1">
    <location>
        <begin position="97"/>
        <end position="119"/>
    </location>
</feature>
<organism evidence="2 3">
    <name type="scientific">Bizionia algoritergicola</name>
    <dbReference type="NCBI Taxonomy" id="291187"/>
    <lineage>
        <taxon>Bacteria</taxon>
        <taxon>Pseudomonadati</taxon>
        <taxon>Bacteroidota</taxon>
        <taxon>Flavobacteriia</taxon>
        <taxon>Flavobacteriales</taxon>
        <taxon>Flavobacteriaceae</taxon>
        <taxon>Bizionia</taxon>
    </lineage>
</organism>
<dbReference type="EMBL" id="VSKL01000008">
    <property type="protein sequence ID" value="TYB70623.1"/>
    <property type="molecule type" value="Genomic_DNA"/>
</dbReference>
<dbReference type="Proteomes" id="UP000324358">
    <property type="component" value="Unassembled WGS sequence"/>
</dbReference>
<accession>A0A5D0QNB5</accession>
<evidence type="ECO:0000313" key="2">
    <source>
        <dbReference type="EMBL" id="TYB70623.1"/>
    </source>
</evidence>
<keyword evidence="1" id="KW-1133">Transmembrane helix</keyword>
<dbReference type="AlphaFoldDB" id="A0A5D0QNB5"/>
<sequence length="188" mass="21651">MNPNKGMTNQKITIKYILIGIIAVFFTWMIHEFTHWLTSELLGHKNIMRLNATSIIQGQNPTEIDNAIISISGPIVTVFQGIIVFIFLNLKGWNKYIYTLLFTAFYMRFLAGLFNLIMANDEGRVGQFLGVGTYTLSIIISGILFYLVYKISSKYKLNWKFQSWTTVIIILASSVLIFLDQLFKFRIL</sequence>
<dbReference type="OrthoDB" id="1160343at2"/>